<feature type="compositionally biased region" description="Basic and acidic residues" evidence="1">
    <location>
        <begin position="7"/>
        <end position="22"/>
    </location>
</feature>
<feature type="compositionally biased region" description="Polar residues" evidence="1">
    <location>
        <begin position="23"/>
        <end position="32"/>
    </location>
</feature>
<feature type="non-terminal residue" evidence="2">
    <location>
        <position position="1"/>
    </location>
</feature>
<reference evidence="2 3" key="1">
    <citation type="submission" date="2020-04" db="EMBL/GenBank/DDBJ databases">
        <title>Whole-genome sequencing of Vibrio spp. from China reveals different genetic environments of blaCTX-M-14 among diverse lineages.</title>
        <authorList>
            <person name="Zheng Z."/>
            <person name="Ye L."/>
            <person name="Chen S."/>
        </authorList>
    </citation>
    <scope>NUCLEOTIDE SEQUENCE [LARGE SCALE GENOMIC DNA]</scope>
    <source>
        <strain evidence="2 3">Vb0574</strain>
    </source>
</reference>
<dbReference type="AlphaFoldDB" id="A0A7Y0S0N5"/>
<evidence type="ECO:0000256" key="1">
    <source>
        <dbReference type="SAM" id="MobiDB-lite"/>
    </source>
</evidence>
<name>A0A7Y0S0N5_VIBPH</name>
<evidence type="ECO:0000313" key="2">
    <source>
        <dbReference type="EMBL" id="NMU24218.1"/>
    </source>
</evidence>
<organism evidence="2 3">
    <name type="scientific">Vibrio parahaemolyticus</name>
    <dbReference type="NCBI Taxonomy" id="670"/>
    <lineage>
        <taxon>Bacteria</taxon>
        <taxon>Pseudomonadati</taxon>
        <taxon>Pseudomonadota</taxon>
        <taxon>Gammaproteobacteria</taxon>
        <taxon>Vibrionales</taxon>
        <taxon>Vibrionaceae</taxon>
        <taxon>Vibrio</taxon>
    </lineage>
</organism>
<dbReference type="Proteomes" id="UP000555836">
    <property type="component" value="Unassembled WGS sequence"/>
</dbReference>
<gene>
    <name evidence="2" type="ORF">HKB21_01095</name>
</gene>
<protein>
    <submittedName>
        <fullName evidence="2">Uncharacterized protein</fullName>
    </submittedName>
</protein>
<dbReference type="EMBL" id="JABCLD010000147">
    <property type="protein sequence ID" value="NMU24218.1"/>
    <property type="molecule type" value="Genomic_DNA"/>
</dbReference>
<accession>A0A7Y0S0N5</accession>
<proteinExistence type="predicted"/>
<feature type="region of interest" description="Disordered" evidence="1">
    <location>
        <begin position="1"/>
        <end position="57"/>
    </location>
</feature>
<sequence>KTIQPGMKDRAKLVSDIEKKNQSDAVAQTLNTEKPEVTQPGKQQDLTTPDFFNENDN</sequence>
<comment type="caution">
    <text evidence="2">The sequence shown here is derived from an EMBL/GenBank/DDBJ whole genome shotgun (WGS) entry which is preliminary data.</text>
</comment>
<evidence type="ECO:0000313" key="3">
    <source>
        <dbReference type="Proteomes" id="UP000555836"/>
    </source>
</evidence>